<evidence type="ECO:0000313" key="1">
    <source>
        <dbReference type="EMBL" id="MBX40547.1"/>
    </source>
</evidence>
<accession>A0A2P2NDM5</accession>
<organism evidence="1">
    <name type="scientific">Rhizophora mucronata</name>
    <name type="common">Asiatic mangrove</name>
    <dbReference type="NCBI Taxonomy" id="61149"/>
    <lineage>
        <taxon>Eukaryota</taxon>
        <taxon>Viridiplantae</taxon>
        <taxon>Streptophyta</taxon>
        <taxon>Embryophyta</taxon>
        <taxon>Tracheophyta</taxon>
        <taxon>Spermatophyta</taxon>
        <taxon>Magnoliopsida</taxon>
        <taxon>eudicotyledons</taxon>
        <taxon>Gunneridae</taxon>
        <taxon>Pentapetalae</taxon>
        <taxon>rosids</taxon>
        <taxon>fabids</taxon>
        <taxon>Malpighiales</taxon>
        <taxon>Rhizophoraceae</taxon>
        <taxon>Rhizophora</taxon>
    </lineage>
</organism>
<reference evidence="1" key="1">
    <citation type="submission" date="2018-02" db="EMBL/GenBank/DDBJ databases">
        <title>Rhizophora mucronata_Transcriptome.</title>
        <authorList>
            <person name="Meera S.P."/>
            <person name="Sreeshan A."/>
            <person name="Augustine A."/>
        </authorList>
    </citation>
    <scope>NUCLEOTIDE SEQUENCE</scope>
    <source>
        <tissue evidence="1">Leaf</tissue>
    </source>
</reference>
<name>A0A2P2NDM5_RHIMU</name>
<dbReference type="AlphaFoldDB" id="A0A2P2NDM5"/>
<sequence length="44" mass="5100">MKYYRNTDPQKVLHSCLLVTINRHDCVISPDSQSPKPEKKKGML</sequence>
<proteinExistence type="predicted"/>
<protein>
    <submittedName>
        <fullName evidence="1">Uncharacterized protein</fullName>
    </submittedName>
</protein>
<dbReference type="EMBL" id="GGEC01060063">
    <property type="protein sequence ID" value="MBX40547.1"/>
    <property type="molecule type" value="Transcribed_RNA"/>
</dbReference>